<feature type="transmembrane region" description="Helical" evidence="2">
    <location>
        <begin position="68"/>
        <end position="85"/>
    </location>
</feature>
<protein>
    <submittedName>
        <fullName evidence="3">Uncharacterized protein</fullName>
    </submittedName>
</protein>
<proteinExistence type="predicted"/>
<feature type="region of interest" description="Disordered" evidence="1">
    <location>
        <begin position="106"/>
        <end position="136"/>
    </location>
</feature>
<evidence type="ECO:0000313" key="4">
    <source>
        <dbReference type="Proteomes" id="UP000318212"/>
    </source>
</evidence>
<name>A0A508AJ05_9GAMM</name>
<evidence type="ECO:0000313" key="3">
    <source>
        <dbReference type="EMBL" id="TQD45672.1"/>
    </source>
</evidence>
<keyword evidence="2" id="KW-0472">Membrane</keyword>
<dbReference type="OrthoDB" id="6057745at2"/>
<evidence type="ECO:0000256" key="2">
    <source>
        <dbReference type="SAM" id="Phobius"/>
    </source>
</evidence>
<dbReference type="RefSeq" id="WP_141518178.1">
    <property type="nucleotide sequence ID" value="NZ_VICE01000071.1"/>
</dbReference>
<keyword evidence="4" id="KW-1185">Reference proteome</keyword>
<evidence type="ECO:0000256" key="1">
    <source>
        <dbReference type="SAM" id="MobiDB-lite"/>
    </source>
</evidence>
<reference evidence="3 4" key="1">
    <citation type="submission" date="2019-06" db="EMBL/GenBank/DDBJ databases">
        <title>Lysobacter alkalisoli sp. nov. isolated from saline soil.</title>
        <authorList>
            <person name="Sun J.-Q."/>
            <person name="Xu L."/>
        </authorList>
    </citation>
    <scope>NUCLEOTIDE SEQUENCE [LARGE SCALE GENOMIC DNA]</scope>
    <source>
        <strain evidence="3 4">JCM 31130</strain>
    </source>
</reference>
<keyword evidence="2" id="KW-1133">Transmembrane helix</keyword>
<dbReference type="EMBL" id="VICE01000071">
    <property type="protein sequence ID" value="TQD45672.1"/>
    <property type="molecule type" value="Genomic_DNA"/>
</dbReference>
<keyword evidence="2" id="KW-0812">Transmembrane</keyword>
<comment type="caution">
    <text evidence="3">The sequence shown here is derived from an EMBL/GenBank/DDBJ whole genome shotgun (WGS) entry which is preliminary data.</text>
</comment>
<dbReference type="Proteomes" id="UP000318212">
    <property type="component" value="Unassembled WGS sequence"/>
</dbReference>
<organism evidence="3 4">
    <name type="scientific">Marilutibacter aestuarii</name>
    <dbReference type="NCBI Taxonomy" id="1706195"/>
    <lineage>
        <taxon>Bacteria</taxon>
        <taxon>Pseudomonadati</taxon>
        <taxon>Pseudomonadota</taxon>
        <taxon>Gammaproteobacteria</taxon>
        <taxon>Lysobacterales</taxon>
        <taxon>Lysobacteraceae</taxon>
        <taxon>Marilutibacter</taxon>
    </lineage>
</organism>
<dbReference type="AlphaFoldDB" id="A0A508AJ05"/>
<gene>
    <name evidence="3" type="ORF">FKV25_07535</name>
</gene>
<sequence>MKTPPISDAVEHARHAAGRAADSAQAWAGSVGKSLQRTDAAKWLEAGLKIGALRTGARVVGGFARRNPVVAVATVAGAGLLWYAARRKMRERQALAHGDGEAIEGQARRVEARKAKAKSGRGSTRGRSASVTPSSE</sequence>
<accession>A0A508AJ05</accession>